<protein>
    <submittedName>
        <fullName evidence="2">Uncharacterized protein</fullName>
    </submittedName>
</protein>
<organism evidence="2 3">
    <name type="scientific">Candidatus Enterococcus avicola</name>
    <dbReference type="NCBI Taxonomy" id="2838561"/>
    <lineage>
        <taxon>Bacteria</taxon>
        <taxon>Bacillati</taxon>
        <taxon>Bacillota</taxon>
        <taxon>Bacilli</taxon>
        <taxon>Lactobacillales</taxon>
        <taxon>Enterococcaceae</taxon>
        <taxon>Enterococcus</taxon>
    </lineage>
</organism>
<reference evidence="2" key="2">
    <citation type="submission" date="2021-04" db="EMBL/GenBank/DDBJ databases">
        <authorList>
            <person name="Gilroy R."/>
        </authorList>
    </citation>
    <scope>NUCLEOTIDE SEQUENCE</scope>
    <source>
        <strain evidence="2">CHK172-16539</strain>
    </source>
</reference>
<dbReference type="Proteomes" id="UP000824063">
    <property type="component" value="Unassembled WGS sequence"/>
</dbReference>
<keyword evidence="1" id="KW-0175">Coiled coil</keyword>
<name>A0A9D2JII6_9ENTE</name>
<reference evidence="2" key="1">
    <citation type="journal article" date="2021" name="PeerJ">
        <title>Extensive microbial diversity within the chicken gut microbiome revealed by metagenomics and culture.</title>
        <authorList>
            <person name="Gilroy R."/>
            <person name="Ravi A."/>
            <person name="Getino M."/>
            <person name="Pursley I."/>
            <person name="Horton D.L."/>
            <person name="Alikhan N.F."/>
            <person name="Baker D."/>
            <person name="Gharbi K."/>
            <person name="Hall N."/>
            <person name="Watson M."/>
            <person name="Adriaenssens E.M."/>
            <person name="Foster-Nyarko E."/>
            <person name="Jarju S."/>
            <person name="Secka A."/>
            <person name="Antonio M."/>
            <person name="Oren A."/>
            <person name="Chaudhuri R.R."/>
            <person name="La Ragione R."/>
            <person name="Hildebrand F."/>
            <person name="Pallen M.J."/>
        </authorList>
    </citation>
    <scope>NUCLEOTIDE SEQUENCE</scope>
    <source>
        <strain evidence="2">CHK172-16539</strain>
    </source>
</reference>
<dbReference type="AlphaFoldDB" id="A0A9D2JII6"/>
<evidence type="ECO:0000313" key="2">
    <source>
        <dbReference type="EMBL" id="HIZ52785.1"/>
    </source>
</evidence>
<evidence type="ECO:0000313" key="3">
    <source>
        <dbReference type="Proteomes" id="UP000824063"/>
    </source>
</evidence>
<dbReference type="EMBL" id="DXBN01000057">
    <property type="protein sequence ID" value="HIZ52785.1"/>
    <property type="molecule type" value="Genomic_DNA"/>
</dbReference>
<proteinExistence type="predicted"/>
<evidence type="ECO:0000256" key="1">
    <source>
        <dbReference type="SAM" id="Coils"/>
    </source>
</evidence>
<gene>
    <name evidence="2" type="ORF">IAA20_02445</name>
</gene>
<accession>A0A9D2JII6</accession>
<comment type="caution">
    <text evidence="2">The sequence shown here is derived from an EMBL/GenBank/DDBJ whole genome shotgun (WGS) entry which is preliminary data.</text>
</comment>
<sequence>MAYLEERVEELEQHSRRQDELIDQLLRMVDKDNQGELLSIGQAYIKLTGNKHVTPSAHSQYMNNLVKRGLIHKILIGGRPKFDPKELDELIESRKITGRVI</sequence>
<feature type="coiled-coil region" evidence="1">
    <location>
        <begin position="1"/>
        <end position="28"/>
    </location>
</feature>